<dbReference type="AlphaFoldDB" id="A0A5C2H215"/>
<comment type="similarity">
    <text evidence="8 9">Belongs to the TRAP transporter small permease family.</text>
</comment>
<dbReference type="GO" id="GO:0005886">
    <property type="term" value="C:plasma membrane"/>
    <property type="evidence" value="ECO:0007669"/>
    <property type="project" value="UniProtKB-SubCell"/>
</dbReference>
<organism evidence="11 12">
    <name type="scientific">Pukyongiella litopenaei</name>
    <dbReference type="NCBI Taxonomy" id="2605946"/>
    <lineage>
        <taxon>Bacteria</taxon>
        <taxon>Pseudomonadati</taxon>
        <taxon>Pseudomonadota</taxon>
        <taxon>Alphaproteobacteria</taxon>
        <taxon>Rhodobacterales</taxon>
        <taxon>Paracoccaceae</taxon>
        <taxon>Pukyongiella</taxon>
    </lineage>
</organism>
<feature type="transmembrane region" description="Helical" evidence="9">
    <location>
        <begin position="43"/>
        <end position="67"/>
    </location>
</feature>
<comment type="function">
    <text evidence="9">Part of the tripartite ATP-independent periplasmic (TRAP) transport system.</text>
</comment>
<feature type="transmembrane region" description="Helical" evidence="9">
    <location>
        <begin position="88"/>
        <end position="111"/>
    </location>
</feature>
<feature type="domain" description="Tripartite ATP-independent periplasmic transporters DctQ component" evidence="10">
    <location>
        <begin position="25"/>
        <end position="155"/>
    </location>
</feature>
<dbReference type="GO" id="GO:0022857">
    <property type="term" value="F:transmembrane transporter activity"/>
    <property type="evidence" value="ECO:0007669"/>
    <property type="project" value="UniProtKB-UniRule"/>
</dbReference>
<comment type="subunit">
    <text evidence="9">The complex comprises the extracytoplasmic solute receptor protein and the two transmembrane proteins.</text>
</comment>
<dbReference type="PANTHER" id="PTHR35011">
    <property type="entry name" value="2,3-DIKETO-L-GULONATE TRAP TRANSPORTER SMALL PERMEASE PROTEIN YIAM"/>
    <property type="match status" value="1"/>
</dbReference>
<evidence type="ECO:0000256" key="3">
    <source>
        <dbReference type="ARBA" id="ARBA00022475"/>
    </source>
</evidence>
<keyword evidence="7 9" id="KW-0472">Membrane</keyword>
<evidence type="ECO:0000259" key="10">
    <source>
        <dbReference type="Pfam" id="PF04290"/>
    </source>
</evidence>
<geneLocation type="plasmid" evidence="11 12">
    <name>p1</name>
</geneLocation>
<evidence type="ECO:0000256" key="5">
    <source>
        <dbReference type="ARBA" id="ARBA00022692"/>
    </source>
</evidence>
<protein>
    <recommendedName>
        <fullName evidence="9">TRAP transporter small permease protein</fullName>
    </recommendedName>
</protein>
<evidence type="ECO:0000313" key="11">
    <source>
        <dbReference type="EMBL" id="QEP30484.1"/>
    </source>
</evidence>
<name>A0A5C2H215_9RHOB</name>
<dbReference type="Pfam" id="PF04290">
    <property type="entry name" value="DctQ"/>
    <property type="match status" value="1"/>
</dbReference>
<dbReference type="InterPro" id="IPR055348">
    <property type="entry name" value="DctQ"/>
</dbReference>
<evidence type="ECO:0000313" key="12">
    <source>
        <dbReference type="Proteomes" id="UP000237655"/>
    </source>
</evidence>
<accession>A0A5C2H215</accession>
<feature type="transmembrane region" description="Helical" evidence="9">
    <location>
        <begin position="131"/>
        <end position="153"/>
    </location>
</feature>
<reference evidence="11 12" key="1">
    <citation type="submission" date="2019-09" db="EMBL/GenBank/DDBJ databases">
        <title>Novel bacterium SH-1.</title>
        <authorList>
            <person name="Kim Y.-S."/>
            <person name="Kim K.-H."/>
        </authorList>
    </citation>
    <scope>NUCLEOTIDE SEQUENCE [LARGE SCALE GENOMIC DNA]</scope>
    <source>
        <strain evidence="11 12">SH-1</strain>
        <plasmid evidence="11 12">p1</plasmid>
    </source>
</reference>
<feature type="transmembrane region" description="Helical" evidence="9">
    <location>
        <begin position="12"/>
        <end position="31"/>
    </location>
</feature>
<sequence>MIFMKLYDGTLRCLVYLGVACLSFIAIAIIGDVAMRNLGYRSLQAFSALIEYGLLFSTMAVAPYLVRTNGHVAIQSFVDKMPAAVRRVVSQVALTLSVLVLAVVSWRAAAVAIEVTQNGAVDMRSVNFPGWVLYAMLSVGFGLMAVEFLILLLRGERFRGSQGEG</sequence>
<evidence type="ECO:0000256" key="7">
    <source>
        <dbReference type="ARBA" id="ARBA00023136"/>
    </source>
</evidence>
<dbReference type="InterPro" id="IPR007387">
    <property type="entry name" value="TRAP_DctQ"/>
</dbReference>
<dbReference type="KEGG" id="thas:C6Y53_19800"/>
<keyword evidence="5 9" id="KW-0812">Transmembrane</keyword>
<evidence type="ECO:0000256" key="6">
    <source>
        <dbReference type="ARBA" id="ARBA00022989"/>
    </source>
</evidence>
<dbReference type="GO" id="GO:0015740">
    <property type="term" value="P:C4-dicarboxylate transport"/>
    <property type="evidence" value="ECO:0007669"/>
    <property type="project" value="TreeGrafter"/>
</dbReference>
<keyword evidence="6 9" id="KW-1133">Transmembrane helix</keyword>
<keyword evidence="12" id="KW-1185">Reference proteome</keyword>
<keyword evidence="11" id="KW-0614">Plasmid</keyword>
<evidence type="ECO:0000256" key="8">
    <source>
        <dbReference type="ARBA" id="ARBA00038436"/>
    </source>
</evidence>
<dbReference type="EMBL" id="CP043619">
    <property type="protein sequence ID" value="QEP30484.1"/>
    <property type="molecule type" value="Genomic_DNA"/>
</dbReference>
<keyword evidence="4 9" id="KW-0997">Cell inner membrane</keyword>
<evidence type="ECO:0000256" key="1">
    <source>
        <dbReference type="ARBA" id="ARBA00004429"/>
    </source>
</evidence>
<dbReference type="Proteomes" id="UP000237655">
    <property type="component" value="Plasmid p1"/>
</dbReference>
<gene>
    <name evidence="11" type="ORF">C6Y53_19800</name>
</gene>
<evidence type="ECO:0000256" key="4">
    <source>
        <dbReference type="ARBA" id="ARBA00022519"/>
    </source>
</evidence>
<keyword evidence="2 9" id="KW-0813">Transport</keyword>
<evidence type="ECO:0000256" key="9">
    <source>
        <dbReference type="RuleBase" id="RU369079"/>
    </source>
</evidence>
<proteinExistence type="inferred from homology"/>
<comment type="subcellular location">
    <subcellularLocation>
        <location evidence="1 9">Cell inner membrane</location>
        <topology evidence="1 9">Multi-pass membrane protein</topology>
    </subcellularLocation>
</comment>
<keyword evidence="3" id="KW-1003">Cell membrane</keyword>
<evidence type="ECO:0000256" key="2">
    <source>
        <dbReference type="ARBA" id="ARBA00022448"/>
    </source>
</evidence>
<dbReference type="PANTHER" id="PTHR35011:SF10">
    <property type="entry name" value="TRAP TRANSPORTER SMALL PERMEASE PROTEIN"/>
    <property type="match status" value="1"/>
</dbReference>